<feature type="transmembrane region" description="Helical" evidence="6">
    <location>
        <begin position="26"/>
        <end position="47"/>
    </location>
</feature>
<evidence type="ECO:0000256" key="1">
    <source>
        <dbReference type="ARBA" id="ARBA00004651"/>
    </source>
</evidence>
<evidence type="ECO:0000256" key="2">
    <source>
        <dbReference type="ARBA" id="ARBA00022475"/>
    </source>
</evidence>
<name>A0A0F9WB26_9ZZZZ</name>
<dbReference type="PANTHER" id="PTHR39087">
    <property type="entry name" value="UPF0104 MEMBRANE PROTEIN MJ1595"/>
    <property type="match status" value="1"/>
</dbReference>
<feature type="transmembrane region" description="Helical" evidence="6">
    <location>
        <begin position="59"/>
        <end position="81"/>
    </location>
</feature>
<evidence type="ECO:0000256" key="6">
    <source>
        <dbReference type="SAM" id="Phobius"/>
    </source>
</evidence>
<dbReference type="GO" id="GO:0005886">
    <property type="term" value="C:plasma membrane"/>
    <property type="evidence" value="ECO:0007669"/>
    <property type="project" value="UniProtKB-SubCell"/>
</dbReference>
<dbReference type="AlphaFoldDB" id="A0A0F9WB26"/>
<reference evidence="7" key="1">
    <citation type="journal article" date="2015" name="Nature">
        <title>Complex archaea that bridge the gap between prokaryotes and eukaryotes.</title>
        <authorList>
            <person name="Spang A."/>
            <person name="Saw J.H."/>
            <person name="Jorgensen S.L."/>
            <person name="Zaremba-Niedzwiedzka K."/>
            <person name="Martijn J."/>
            <person name="Lind A.E."/>
            <person name="van Eijk R."/>
            <person name="Schleper C."/>
            <person name="Guy L."/>
            <person name="Ettema T.J."/>
        </authorList>
    </citation>
    <scope>NUCLEOTIDE SEQUENCE</scope>
</reference>
<evidence type="ECO:0000313" key="7">
    <source>
        <dbReference type="EMBL" id="KKO09558.1"/>
    </source>
</evidence>
<dbReference type="EMBL" id="LAZR01000006">
    <property type="protein sequence ID" value="KKO09558.1"/>
    <property type="molecule type" value="Genomic_DNA"/>
</dbReference>
<evidence type="ECO:0000256" key="4">
    <source>
        <dbReference type="ARBA" id="ARBA00022989"/>
    </source>
</evidence>
<proteinExistence type="predicted"/>
<keyword evidence="5 6" id="KW-0472">Membrane</keyword>
<evidence type="ECO:0000256" key="5">
    <source>
        <dbReference type="ARBA" id="ARBA00023136"/>
    </source>
</evidence>
<accession>A0A0F9WB26</accession>
<gene>
    <name evidence="7" type="ORF">LCGC14_0030510</name>
</gene>
<organism evidence="7">
    <name type="scientific">marine sediment metagenome</name>
    <dbReference type="NCBI Taxonomy" id="412755"/>
    <lineage>
        <taxon>unclassified sequences</taxon>
        <taxon>metagenomes</taxon>
        <taxon>ecological metagenomes</taxon>
    </lineage>
</organism>
<feature type="transmembrane region" description="Helical" evidence="6">
    <location>
        <begin position="293"/>
        <end position="318"/>
    </location>
</feature>
<feature type="transmembrane region" description="Helical" evidence="6">
    <location>
        <begin position="145"/>
        <end position="167"/>
    </location>
</feature>
<keyword evidence="2" id="KW-1003">Cell membrane</keyword>
<feature type="transmembrane region" description="Helical" evidence="6">
    <location>
        <begin position="173"/>
        <end position="197"/>
    </location>
</feature>
<feature type="transmembrane region" description="Helical" evidence="6">
    <location>
        <begin position="247"/>
        <end position="265"/>
    </location>
</feature>
<protein>
    <submittedName>
        <fullName evidence="7">Uncharacterized protein</fullName>
    </submittedName>
</protein>
<sequence length="342" mass="37548">MKPNDSAVPDSSTPVKKSSRERKLTWFKRGVTVFFFIVIPLLLFTMVKNLDWQEVKQALQGYSSVTLLTGVGIAALSYFVFCSYDLLGRRYTGHKLPATQIYSLTFVCYAFNLNLGAWLGGIALRYRLYSRLGLEVGTITRILSISLITNWVGYMILAGAVFSLRLIELPGDWKIGVTTLQMIGIAMLVVAAAYLLACRFAKKRDWTIRGHEIVLPSLKLALMQATLGAANWSLMAALIYILLPEEAFYPSILGILLISSIAGVVTHIPAGLGVLEAIFIGLLQHQIPPGNLVAALIGYRAIYFLLPLAIACIVYLVLEKRAKTMRAGSGQVTGLRAQDESA</sequence>
<keyword evidence="4 6" id="KW-1133">Transmembrane helix</keyword>
<dbReference type="InterPro" id="IPR022791">
    <property type="entry name" value="L-PG_synthase/AglD"/>
</dbReference>
<comment type="subcellular location">
    <subcellularLocation>
        <location evidence="1">Cell membrane</location>
        <topology evidence="1">Multi-pass membrane protein</topology>
    </subcellularLocation>
</comment>
<keyword evidence="3 6" id="KW-0812">Transmembrane</keyword>
<feature type="transmembrane region" description="Helical" evidence="6">
    <location>
        <begin position="101"/>
        <end position="124"/>
    </location>
</feature>
<evidence type="ECO:0000256" key="3">
    <source>
        <dbReference type="ARBA" id="ARBA00022692"/>
    </source>
</evidence>
<dbReference type="Pfam" id="PF03706">
    <property type="entry name" value="LPG_synthase_TM"/>
    <property type="match status" value="1"/>
</dbReference>
<comment type="caution">
    <text evidence="7">The sequence shown here is derived from an EMBL/GenBank/DDBJ whole genome shotgun (WGS) entry which is preliminary data.</text>
</comment>
<feature type="transmembrane region" description="Helical" evidence="6">
    <location>
        <begin position="218"/>
        <end position="241"/>
    </location>
</feature>
<dbReference type="PANTHER" id="PTHR39087:SF2">
    <property type="entry name" value="UPF0104 MEMBRANE PROTEIN MJ1595"/>
    <property type="match status" value="1"/>
</dbReference>